<sequence>MAVHRLSAVDAQTLWLSAKIPNDQFLLYAFAGVPSDLDRAVRTVRDRAQGSGELRLRVDDRGAWRYPQWVIDDVDDSQFVMHELADSSWAGCLAAVARLSDDQLDARAMTWRLHVFGGVDGMPGGGVGTVAVLQTTHVVGDGIRSSALAAWMFGRDEPVPPVTPPRPLLAATLPWRTYRAVRTHGQLARDTEAGRVPPQADSCPALRTNARPDGLRGIRTVIRERAQLPGPTVSVGVLAAVSTALSEHLRELGDDPSTLGAEVPMAKTGERRAHNHFGNVGVGLYPGLGLDERATRIAEDLACRRRRAAHPAMRAASLAFDATPAPLLRWGVEQFDPAVRSPTVTGNTVVSSVNRGAADLHFGEAPVALSAGYPGLSPMMGLAHGVHGIGDTIAISVHAADSAIGDIDAYVERLEAALRR</sequence>
<dbReference type="OrthoDB" id="4370976at2"/>
<dbReference type="Proteomes" id="UP000005442">
    <property type="component" value="Chromosome"/>
</dbReference>
<gene>
    <name evidence="2" type="ordered locus">MycrhN_3587</name>
</gene>
<dbReference type="AlphaFoldDB" id="G8RTB9"/>
<evidence type="ECO:0000313" key="2">
    <source>
        <dbReference type="EMBL" id="AEV74106.1"/>
    </source>
</evidence>
<proteinExistence type="predicted"/>
<evidence type="ECO:0000256" key="1">
    <source>
        <dbReference type="SAM" id="MobiDB-lite"/>
    </source>
</evidence>
<dbReference type="STRING" id="710685.MycrhN_3587"/>
<feature type="region of interest" description="Disordered" evidence="1">
    <location>
        <begin position="189"/>
        <end position="210"/>
    </location>
</feature>
<dbReference type="HOGENOM" id="CLU_024186_4_3_11"/>
<name>G8RTB9_MYCRN</name>
<evidence type="ECO:0008006" key="4">
    <source>
        <dbReference type="Google" id="ProtNLM"/>
    </source>
</evidence>
<reference evidence="2 3" key="1">
    <citation type="submission" date="2011-12" db="EMBL/GenBank/DDBJ databases">
        <title>Complete sequence of Mycobacterium rhodesiae NBB3.</title>
        <authorList>
            <consortium name="US DOE Joint Genome Institute"/>
            <person name="Lucas S."/>
            <person name="Han J."/>
            <person name="Lapidus A."/>
            <person name="Cheng J.-F."/>
            <person name="Goodwin L."/>
            <person name="Pitluck S."/>
            <person name="Peters L."/>
            <person name="Mikhailova N."/>
            <person name="Gu W."/>
            <person name="Detter J.C."/>
            <person name="Han C."/>
            <person name="Tapia R."/>
            <person name="Land M."/>
            <person name="Hauser L."/>
            <person name="Kyrpides N."/>
            <person name="Ivanova N."/>
            <person name="Pagani I."/>
            <person name="Mattes T."/>
            <person name="Holmes A."/>
            <person name="Rutledge P."/>
            <person name="Paulsen I."/>
            <person name="Coleman N."/>
            <person name="Woyke T."/>
        </authorList>
    </citation>
    <scope>NUCLEOTIDE SEQUENCE [LARGE SCALE GENOMIC DNA]</scope>
    <source>
        <strain evidence="2 3">NBB3</strain>
    </source>
</reference>
<accession>G8RTB9</accession>
<dbReference type="KEGG" id="mrh:MycrhN_3587"/>
<evidence type="ECO:0000313" key="3">
    <source>
        <dbReference type="Proteomes" id="UP000005442"/>
    </source>
</evidence>
<dbReference type="PATRIC" id="fig|710685.3.peg.3595"/>
<protein>
    <recommendedName>
        <fullName evidence="4">DUF1298 domain-containing protein</fullName>
    </recommendedName>
</protein>
<dbReference type="eggNOG" id="COG1020">
    <property type="taxonomic scope" value="Bacteria"/>
</dbReference>
<dbReference type="EMBL" id="CP003169">
    <property type="protein sequence ID" value="AEV74106.1"/>
    <property type="molecule type" value="Genomic_DNA"/>
</dbReference>
<dbReference type="RefSeq" id="WP_014211862.1">
    <property type="nucleotide sequence ID" value="NC_016604.1"/>
</dbReference>
<keyword evidence="3" id="KW-1185">Reference proteome</keyword>
<organism evidence="2 3">
    <name type="scientific">Mycolicibacterium rhodesiae (strain NBB3)</name>
    <name type="common">Mycobacterium rhodesiae</name>
    <dbReference type="NCBI Taxonomy" id="710685"/>
    <lineage>
        <taxon>Bacteria</taxon>
        <taxon>Bacillati</taxon>
        <taxon>Actinomycetota</taxon>
        <taxon>Actinomycetes</taxon>
        <taxon>Mycobacteriales</taxon>
        <taxon>Mycobacteriaceae</taxon>
        <taxon>Mycolicibacterium</taxon>
    </lineage>
</organism>